<name>A0A518ELX3_9BACT</name>
<dbReference type="SUPFAM" id="SSF82171">
    <property type="entry name" value="DPP6 N-terminal domain-like"/>
    <property type="match status" value="1"/>
</dbReference>
<dbReference type="Gene3D" id="2.120.10.30">
    <property type="entry name" value="TolB, C-terminal domain"/>
    <property type="match status" value="2"/>
</dbReference>
<sequence precursor="true">MKAATMKAPLRASRLSSVLLLAALLPACGSSDSKQQQAPGDSGELPAEFAIFFSDRDPSGNPLVTGEVPHLYDFATGELTSVASALFATRPLLPNSASLSPDGRYLFATVGDVGSLELHAIDLQERTSRRVALPSNLESGPRAGDEGQAIVAFSTDSSRTMILAPSSISFQRATYVADAYGGALRRIVIDDDEVEPVTWLGDSARLLVAGYDSVLESEVLAVVDSSGTLGPLIAPAPGGETSIDYISVSRDGSVVAIVANVYLSNGTEYYRLVTIDLETSVRTEFTIPGLEDAYCFTSDNGDFVAVLANDPSPSGSALWIADVASGLVEGATLPNAHGGVIGMNDELVAWEPGGRRLAFVSNHRDSSTDEITIAEFGAAPYAIEPSVIPNSFVDRSSWSPAGRFLAYETDVAYREVLVFDADSVAAPRRLTDTTFAMEEDDSFWSQDGSRLLTRVEPVTQTIARVDSARQVVAYSVPDFSRLGTLGPAWTTGDFQDPNFLNGRAAVAFSRDGQKMLWRAEPVFGEPDQLLSATIDTVTGLPEDIAAGAPAGTAPSIEQFWLRR</sequence>
<reference evidence="2 3" key="1">
    <citation type="submission" date="2019-02" db="EMBL/GenBank/DDBJ databases">
        <title>Deep-cultivation of Planctomycetes and their phenomic and genomic characterization uncovers novel biology.</title>
        <authorList>
            <person name="Wiegand S."/>
            <person name="Jogler M."/>
            <person name="Boedeker C."/>
            <person name="Pinto D."/>
            <person name="Vollmers J."/>
            <person name="Rivas-Marin E."/>
            <person name="Kohn T."/>
            <person name="Peeters S.H."/>
            <person name="Heuer A."/>
            <person name="Rast P."/>
            <person name="Oberbeckmann S."/>
            <person name="Bunk B."/>
            <person name="Jeske O."/>
            <person name="Meyerdierks A."/>
            <person name="Storesund J.E."/>
            <person name="Kallscheuer N."/>
            <person name="Luecker S."/>
            <person name="Lage O.M."/>
            <person name="Pohl T."/>
            <person name="Merkel B.J."/>
            <person name="Hornburger P."/>
            <person name="Mueller R.-W."/>
            <person name="Bruemmer F."/>
            <person name="Labrenz M."/>
            <person name="Spormann A.M."/>
            <person name="Op den Camp H."/>
            <person name="Overmann J."/>
            <person name="Amann R."/>
            <person name="Jetten M.S.M."/>
            <person name="Mascher T."/>
            <person name="Medema M.H."/>
            <person name="Devos D.P."/>
            <person name="Kaster A.-K."/>
            <person name="Ovreas L."/>
            <person name="Rohde M."/>
            <person name="Galperin M.Y."/>
            <person name="Jogler C."/>
        </authorList>
    </citation>
    <scope>NUCLEOTIDE SEQUENCE [LARGE SCALE GENOMIC DNA]</scope>
    <source>
        <strain evidence="2 3">Poly30</strain>
    </source>
</reference>
<evidence type="ECO:0008006" key="4">
    <source>
        <dbReference type="Google" id="ProtNLM"/>
    </source>
</evidence>
<protein>
    <recommendedName>
        <fullName evidence="4">Translocation protein TolB</fullName>
    </recommendedName>
</protein>
<dbReference type="InterPro" id="IPR011042">
    <property type="entry name" value="6-blade_b-propeller_TolB-like"/>
</dbReference>
<evidence type="ECO:0000313" key="2">
    <source>
        <dbReference type="EMBL" id="QDV05093.1"/>
    </source>
</evidence>
<evidence type="ECO:0000313" key="3">
    <source>
        <dbReference type="Proteomes" id="UP000320390"/>
    </source>
</evidence>
<gene>
    <name evidence="2" type="ORF">Poly30_05880</name>
</gene>
<organism evidence="2 3">
    <name type="scientific">Saltatorellus ferox</name>
    <dbReference type="NCBI Taxonomy" id="2528018"/>
    <lineage>
        <taxon>Bacteria</taxon>
        <taxon>Pseudomonadati</taxon>
        <taxon>Planctomycetota</taxon>
        <taxon>Planctomycetia</taxon>
        <taxon>Planctomycetia incertae sedis</taxon>
        <taxon>Saltatorellus</taxon>
    </lineage>
</organism>
<evidence type="ECO:0000256" key="1">
    <source>
        <dbReference type="SAM" id="SignalP"/>
    </source>
</evidence>
<feature type="chain" id="PRO_5021885541" description="Translocation protein TolB" evidence="1">
    <location>
        <begin position="23"/>
        <end position="563"/>
    </location>
</feature>
<dbReference type="SUPFAM" id="SSF69304">
    <property type="entry name" value="Tricorn protease N-terminal domain"/>
    <property type="match status" value="1"/>
</dbReference>
<keyword evidence="1" id="KW-0732">Signal</keyword>
<accession>A0A518ELX3</accession>
<proteinExistence type="predicted"/>
<keyword evidence="3" id="KW-1185">Reference proteome</keyword>
<dbReference type="Proteomes" id="UP000320390">
    <property type="component" value="Chromosome"/>
</dbReference>
<feature type="signal peptide" evidence="1">
    <location>
        <begin position="1"/>
        <end position="22"/>
    </location>
</feature>
<dbReference type="AlphaFoldDB" id="A0A518ELX3"/>
<dbReference type="EMBL" id="CP036434">
    <property type="protein sequence ID" value="QDV05093.1"/>
    <property type="molecule type" value="Genomic_DNA"/>
</dbReference>